<dbReference type="Pfam" id="PF14024">
    <property type="entry name" value="DUF4240"/>
    <property type="match status" value="1"/>
</dbReference>
<reference evidence="3 4" key="1">
    <citation type="submission" date="2021-01" db="EMBL/GenBank/DDBJ databases">
        <title>Whole genome shotgun sequence of Microbispora siamensis NBRC 104113.</title>
        <authorList>
            <person name="Komaki H."/>
            <person name="Tamura T."/>
        </authorList>
    </citation>
    <scope>NUCLEOTIDE SEQUENCE [LARGE SCALE GENOMIC DNA]</scope>
    <source>
        <strain evidence="3 4">NBRC 104113</strain>
    </source>
</reference>
<evidence type="ECO:0000256" key="1">
    <source>
        <dbReference type="SAM" id="MobiDB-lite"/>
    </source>
</evidence>
<sequence>MTDETFWDLIGTLDGVIDEDGADLLGERLSSLGAQEVEAFCAHLAGKVRALTGLPLEGRPVPDVSDEGRPPIPLVGDAYENLLYAVVAAGRERYEAVLADPPAVGTTPTGDRPGRAPRVRT</sequence>
<gene>
    <name evidence="3" type="ORF">Msi02_17320</name>
</gene>
<proteinExistence type="predicted"/>
<accession>A0ABQ4GHM1</accession>
<dbReference type="RefSeq" id="WP_204047853.1">
    <property type="nucleotide sequence ID" value="NZ_BOOF01000006.1"/>
</dbReference>
<name>A0ABQ4GHM1_9ACTN</name>
<feature type="domain" description="DUF4240" evidence="2">
    <location>
        <begin position="1"/>
        <end position="106"/>
    </location>
</feature>
<dbReference type="InterPro" id="IPR025334">
    <property type="entry name" value="DUF4240"/>
</dbReference>
<evidence type="ECO:0000313" key="3">
    <source>
        <dbReference type="EMBL" id="GIH60915.1"/>
    </source>
</evidence>
<evidence type="ECO:0000313" key="4">
    <source>
        <dbReference type="Proteomes" id="UP000660454"/>
    </source>
</evidence>
<keyword evidence="4" id="KW-1185">Reference proteome</keyword>
<protein>
    <recommendedName>
        <fullName evidence="2">DUF4240 domain-containing protein</fullName>
    </recommendedName>
</protein>
<feature type="region of interest" description="Disordered" evidence="1">
    <location>
        <begin position="100"/>
        <end position="121"/>
    </location>
</feature>
<organism evidence="3 4">
    <name type="scientific">Microbispora siamensis</name>
    <dbReference type="NCBI Taxonomy" id="564413"/>
    <lineage>
        <taxon>Bacteria</taxon>
        <taxon>Bacillati</taxon>
        <taxon>Actinomycetota</taxon>
        <taxon>Actinomycetes</taxon>
        <taxon>Streptosporangiales</taxon>
        <taxon>Streptosporangiaceae</taxon>
        <taxon>Microbispora</taxon>
    </lineage>
</organism>
<evidence type="ECO:0000259" key="2">
    <source>
        <dbReference type="Pfam" id="PF14024"/>
    </source>
</evidence>
<dbReference type="EMBL" id="BOOF01000006">
    <property type="protein sequence ID" value="GIH60915.1"/>
    <property type="molecule type" value="Genomic_DNA"/>
</dbReference>
<comment type="caution">
    <text evidence="3">The sequence shown here is derived from an EMBL/GenBank/DDBJ whole genome shotgun (WGS) entry which is preliminary data.</text>
</comment>
<dbReference type="Proteomes" id="UP000660454">
    <property type="component" value="Unassembled WGS sequence"/>
</dbReference>